<feature type="compositionally biased region" description="Basic and acidic residues" evidence="1">
    <location>
        <begin position="1"/>
        <end position="11"/>
    </location>
</feature>
<name>A0ABD3QEE2_9STRA</name>
<keyword evidence="3" id="KW-1185">Reference proteome</keyword>
<comment type="caution">
    <text evidence="2">The sequence shown here is derived from an EMBL/GenBank/DDBJ whole genome shotgun (WGS) entry which is preliminary data.</text>
</comment>
<proteinExistence type="predicted"/>
<gene>
    <name evidence="2" type="ORF">ACHAW5_007409</name>
</gene>
<dbReference type="Proteomes" id="UP001530315">
    <property type="component" value="Unassembled WGS sequence"/>
</dbReference>
<evidence type="ECO:0000313" key="3">
    <source>
        <dbReference type="Proteomes" id="UP001530315"/>
    </source>
</evidence>
<dbReference type="Gene3D" id="3.40.30.10">
    <property type="entry name" value="Glutaredoxin"/>
    <property type="match status" value="1"/>
</dbReference>
<reference evidence="2 3" key="1">
    <citation type="submission" date="2024-10" db="EMBL/GenBank/DDBJ databases">
        <title>Updated reference genomes for cyclostephanoid diatoms.</title>
        <authorList>
            <person name="Roberts W.R."/>
            <person name="Alverson A.J."/>
        </authorList>
    </citation>
    <scope>NUCLEOTIDE SEQUENCE [LARGE SCALE GENOMIC DNA]</scope>
    <source>
        <strain evidence="2 3">AJA276-08</strain>
    </source>
</reference>
<evidence type="ECO:0008006" key="4">
    <source>
        <dbReference type="Google" id="ProtNLM"/>
    </source>
</evidence>
<evidence type="ECO:0000256" key="1">
    <source>
        <dbReference type="SAM" id="MobiDB-lite"/>
    </source>
</evidence>
<sequence length="245" mass="27606">MAEAKRQRELAGDGDDDGPAASSQRIIEQISVEDIKLRNDQRRFADLLENSLTSGGGDFDKGFYLTVEQENENADAVFRGVVRLYEGDPAPTNPFAELLSIENGEPIGKGGMKRLIPWEGSRSTTSEDYLVVISDPRPKSVELRTAMRRITDSLNGDVLKKCLVINTDTPGENRRFLKKNFGEDVALRILCDENMEWMREYTALGEKRFSMTMFVLRDGRVEKIARDVDAELLPMVVKNSIRTNL</sequence>
<protein>
    <recommendedName>
        <fullName evidence="4">Thioredoxin-like protein</fullName>
    </recommendedName>
</protein>
<dbReference type="EMBL" id="JALLAZ020000297">
    <property type="protein sequence ID" value="KAL3798457.1"/>
    <property type="molecule type" value="Genomic_DNA"/>
</dbReference>
<dbReference type="AlphaFoldDB" id="A0ABD3QEE2"/>
<accession>A0ABD3QEE2</accession>
<evidence type="ECO:0000313" key="2">
    <source>
        <dbReference type="EMBL" id="KAL3798457.1"/>
    </source>
</evidence>
<feature type="region of interest" description="Disordered" evidence="1">
    <location>
        <begin position="1"/>
        <end position="24"/>
    </location>
</feature>
<organism evidence="2 3">
    <name type="scientific">Stephanodiscus triporus</name>
    <dbReference type="NCBI Taxonomy" id="2934178"/>
    <lineage>
        <taxon>Eukaryota</taxon>
        <taxon>Sar</taxon>
        <taxon>Stramenopiles</taxon>
        <taxon>Ochrophyta</taxon>
        <taxon>Bacillariophyta</taxon>
        <taxon>Coscinodiscophyceae</taxon>
        <taxon>Thalassiosirophycidae</taxon>
        <taxon>Stephanodiscales</taxon>
        <taxon>Stephanodiscaceae</taxon>
        <taxon>Stephanodiscus</taxon>
    </lineage>
</organism>